<dbReference type="Pfam" id="PF00248">
    <property type="entry name" value="Aldo_ket_red"/>
    <property type="match status" value="1"/>
</dbReference>
<organism evidence="3">
    <name type="scientific">uncultured Rubrobacteraceae bacterium</name>
    <dbReference type="NCBI Taxonomy" id="349277"/>
    <lineage>
        <taxon>Bacteria</taxon>
        <taxon>Bacillati</taxon>
        <taxon>Actinomycetota</taxon>
        <taxon>Rubrobacteria</taxon>
        <taxon>Rubrobacterales</taxon>
        <taxon>Rubrobacteraceae</taxon>
        <taxon>environmental samples</taxon>
    </lineage>
</organism>
<sequence>MQYRRLGRSGLFVSTLTLGTMTFGGQGGFSKVGSTDVAGASRQVDMCLDAGINLFDTANIYSGGESEEILGKAISGRRDDLLLATKVRMPAGEGPNDTGLSRHHIIRQCEESLKRLGTDYIDLYQVHEWDGLTPLEETLEALDTLVKSGKVRYIGSSNYSGWQLMKALGISERLGLQRYVSQQIHYTLQAREAEYELVPLAIDQECPILVWSPLAGGLLSGKYRRDKDASEGRHVEGWDEPPVHDTDKLYDTVDVLVEIADGRSVSAAQVALAWLLGRPGVASVIVGARTDEQLADNLEAAGLELSEEERRSLDDVSAPPLIYPFWHQAKTASDRLGPADLSLLGPHLNDGS</sequence>
<dbReference type="PANTHER" id="PTHR43364">
    <property type="entry name" value="NADH-SPECIFIC METHYLGLYOXAL REDUCTASE-RELATED"/>
    <property type="match status" value="1"/>
</dbReference>
<dbReference type="PANTHER" id="PTHR43364:SF18">
    <property type="entry name" value="OXIDOREDUCTASE"/>
    <property type="match status" value="1"/>
</dbReference>
<dbReference type="CDD" id="cd19091">
    <property type="entry name" value="AKR_PsAKR"/>
    <property type="match status" value="1"/>
</dbReference>
<proteinExistence type="predicted"/>
<dbReference type="Gene3D" id="3.20.20.100">
    <property type="entry name" value="NADP-dependent oxidoreductase domain"/>
    <property type="match status" value="1"/>
</dbReference>
<dbReference type="InterPro" id="IPR050523">
    <property type="entry name" value="AKR_Detox_Biosynth"/>
</dbReference>
<feature type="domain" description="NADP-dependent oxidoreductase" evidence="2">
    <location>
        <begin position="16"/>
        <end position="316"/>
    </location>
</feature>
<evidence type="ECO:0000259" key="2">
    <source>
        <dbReference type="Pfam" id="PF00248"/>
    </source>
</evidence>
<accession>A0A6J4RB29</accession>
<keyword evidence="1" id="KW-0560">Oxidoreductase</keyword>
<evidence type="ECO:0000313" key="3">
    <source>
        <dbReference type="EMBL" id="CAA9466322.1"/>
    </source>
</evidence>
<dbReference type="PRINTS" id="PR00069">
    <property type="entry name" value="ALDKETRDTASE"/>
</dbReference>
<dbReference type="SUPFAM" id="SSF51430">
    <property type="entry name" value="NAD(P)-linked oxidoreductase"/>
    <property type="match status" value="1"/>
</dbReference>
<dbReference type="EMBL" id="CADCVF010000072">
    <property type="protein sequence ID" value="CAA9466322.1"/>
    <property type="molecule type" value="Genomic_DNA"/>
</dbReference>
<gene>
    <name evidence="3" type="ORF">AVDCRST_MAG58-3523</name>
</gene>
<evidence type="ECO:0000256" key="1">
    <source>
        <dbReference type="ARBA" id="ARBA00023002"/>
    </source>
</evidence>
<dbReference type="GO" id="GO:0016491">
    <property type="term" value="F:oxidoreductase activity"/>
    <property type="evidence" value="ECO:0007669"/>
    <property type="project" value="UniProtKB-KW"/>
</dbReference>
<dbReference type="InterPro" id="IPR036812">
    <property type="entry name" value="NAD(P)_OxRdtase_dom_sf"/>
</dbReference>
<protein>
    <submittedName>
        <fullName evidence="3">Aldo/keto reductase, SMc04322 family</fullName>
    </submittedName>
</protein>
<dbReference type="FunFam" id="3.20.20.100:FF:000004">
    <property type="entry name" value="Oxidoreductase, aldo/keto reductase"/>
    <property type="match status" value="1"/>
</dbReference>
<dbReference type="AlphaFoldDB" id="A0A6J4RB29"/>
<dbReference type="InterPro" id="IPR023210">
    <property type="entry name" value="NADP_OxRdtase_dom"/>
</dbReference>
<dbReference type="InterPro" id="IPR020471">
    <property type="entry name" value="AKR"/>
</dbReference>
<dbReference type="GO" id="GO:0005829">
    <property type="term" value="C:cytosol"/>
    <property type="evidence" value="ECO:0007669"/>
    <property type="project" value="UniProtKB-ARBA"/>
</dbReference>
<reference evidence="3" key="1">
    <citation type="submission" date="2020-02" db="EMBL/GenBank/DDBJ databases">
        <authorList>
            <person name="Meier V. D."/>
        </authorList>
    </citation>
    <scope>NUCLEOTIDE SEQUENCE</scope>
    <source>
        <strain evidence="3">AVDCRST_MAG58</strain>
    </source>
</reference>
<name>A0A6J4RB29_9ACTN</name>